<evidence type="ECO:0000256" key="3">
    <source>
        <dbReference type="PROSITE-ProRule" id="PRU00023"/>
    </source>
</evidence>
<comment type="caution">
    <text evidence="4">The sequence shown here is derived from an EMBL/GenBank/DDBJ whole genome shotgun (WGS) entry which is preliminary data.</text>
</comment>
<evidence type="ECO:0000313" key="4">
    <source>
        <dbReference type="EMBL" id="KAL2047276.1"/>
    </source>
</evidence>
<dbReference type="PRINTS" id="PR01415">
    <property type="entry name" value="ANKYRIN"/>
</dbReference>
<dbReference type="PANTHER" id="PTHR24141:SF1">
    <property type="entry name" value="2-5A-DEPENDENT RIBONUCLEASE"/>
    <property type="match status" value="1"/>
</dbReference>
<name>A0ABR4AP03_9LECA</name>
<dbReference type="InterPro" id="IPR002110">
    <property type="entry name" value="Ankyrin_rpt"/>
</dbReference>
<dbReference type="Gene3D" id="1.25.40.20">
    <property type="entry name" value="Ankyrin repeat-containing domain"/>
    <property type="match status" value="3"/>
</dbReference>
<keyword evidence="5" id="KW-1185">Reference proteome</keyword>
<evidence type="ECO:0000313" key="5">
    <source>
        <dbReference type="Proteomes" id="UP001590950"/>
    </source>
</evidence>
<dbReference type="EMBL" id="JBEFKJ010000003">
    <property type="protein sequence ID" value="KAL2047276.1"/>
    <property type="molecule type" value="Genomic_DNA"/>
</dbReference>
<sequence length="354" mass="39242">MGVSPNCESCPFCAPPVYLAAAGGHHETVALLLQKGADVHTRNYLKRRTPPIPLTKFKRVDDIEEIQQDAPSSVSRAYWSNFGMTPIHVASHSGHLEVIKLLVSYGADVNATLSTTHETPLHLASARGHFHVVKYLVDELDIAAKAVDIYDYIVQQSYYRTWSDEACSDRCKNGPFVWEYDARCSAEQDMERLLAWSSNYTDITARDCHGRTPLHHAAQNGHEAVTRLLVEVGAPHEAPDNYGFTALQLAVKNGHLAIVRLLVMAGIRISLGANRWGAALEQAAGKGHDPIANLIIWQTFLEEISNAPTQWPQLLLPLQGKENVIQGVLGRRRDQSEVTREATSTRLSIRSRNS</sequence>
<protein>
    <recommendedName>
        <fullName evidence="6">Ankyrin</fullName>
    </recommendedName>
</protein>
<feature type="repeat" description="ANK" evidence="3">
    <location>
        <begin position="242"/>
        <end position="274"/>
    </location>
</feature>
<dbReference type="Pfam" id="PF00023">
    <property type="entry name" value="Ank"/>
    <property type="match status" value="1"/>
</dbReference>
<reference evidence="4 5" key="1">
    <citation type="submission" date="2024-09" db="EMBL/GenBank/DDBJ databases">
        <title>Rethinking Asexuality: The Enigmatic Case of Functional Sexual Genes in Lepraria (Stereocaulaceae).</title>
        <authorList>
            <person name="Doellman M."/>
            <person name="Sun Y."/>
            <person name="Barcenas-Pena A."/>
            <person name="Lumbsch H.T."/>
            <person name="Grewe F."/>
        </authorList>
    </citation>
    <scope>NUCLEOTIDE SEQUENCE [LARGE SCALE GENOMIC DNA]</scope>
    <source>
        <strain evidence="4 5">Mercado 3170</strain>
    </source>
</reference>
<keyword evidence="1" id="KW-0677">Repeat</keyword>
<dbReference type="PANTHER" id="PTHR24141">
    <property type="entry name" value="2-5A-DEPENDENT RIBONUCLEASE"/>
    <property type="match status" value="1"/>
</dbReference>
<dbReference type="PROSITE" id="PS50297">
    <property type="entry name" value="ANK_REP_REGION"/>
    <property type="match status" value="5"/>
</dbReference>
<feature type="repeat" description="ANK" evidence="3">
    <location>
        <begin position="82"/>
        <end position="114"/>
    </location>
</feature>
<organism evidence="4 5">
    <name type="scientific">Stereocaulon virgatum</name>
    <dbReference type="NCBI Taxonomy" id="373712"/>
    <lineage>
        <taxon>Eukaryota</taxon>
        <taxon>Fungi</taxon>
        <taxon>Dikarya</taxon>
        <taxon>Ascomycota</taxon>
        <taxon>Pezizomycotina</taxon>
        <taxon>Lecanoromycetes</taxon>
        <taxon>OSLEUM clade</taxon>
        <taxon>Lecanoromycetidae</taxon>
        <taxon>Lecanorales</taxon>
        <taxon>Lecanorineae</taxon>
        <taxon>Stereocaulaceae</taxon>
        <taxon>Stereocaulon</taxon>
    </lineage>
</organism>
<evidence type="ECO:0000256" key="2">
    <source>
        <dbReference type="ARBA" id="ARBA00023043"/>
    </source>
</evidence>
<dbReference type="Pfam" id="PF12796">
    <property type="entry name" value="Ank_2"/>
    <property type="match status" value="2"/>
</dbReference>
<feature type="repeat" description="ANK" evidence="3">
    <location>
        <begin position="16"/>
        <end position="44"/>
    </location>
</feature>
<dbReference type="InterPro" id="IPR036770">
    <property type="entry name" value="Ankyrin_rpt-contain_sf"/>
</dbReference>
<proteinExistence type="predicted"/>
<evidence type="ECO:0008006" key="6">
    <source>
        <dbReference type="Google" id="ProtNLM"/>
    </source>
</evidence>
<keyword evidence="2 3" id="KW-0040">ANK repeat</keyword>
<dbReference type="PROSITE" id="PS50088">
    <property type="entry name" value="ANK_REPEAT"/>
    <property type="match status" value="5"/>
</dbReference>
<dbReference type="Proteomes" id="UP001590950">
    <property type="component" value="Unassembled WGS sequence"/>
</dbReference>
<dbReference type="SUPFAM" id="SSF48403">
    <property type="entry name" value="Ankyrin repeat"/>
    <property type="match status" value="1"/>
</dbReference>
<gene>
    <name evidence="4" type="ORF">N7G274_001295</name>
</gene>
<feature type="repeat" description="ANK" evidence="3">
    <location>
        <begin position="209"/>
        <end position="241"/>
    </location>
</feature>
<dbReference type="SMART" id="SM00248">
    <property type="entry name" value="ANK"/>
    <property type="match status" value="5"/>
</dbReference>
<evidence type="ECO:0000256" key="1">
    <source>
        <dbReference type="ARBA" id="ARBA00022737"/>
    </source>
</evidence>
<accession>A0ABR4AP03</accession>
<feature type="repeat" description="ANK" evidence="3">
    <location>
        <begin position="116"/>
        <end position="138"/>
    </location>
</feature>